<organism evidence="5 6">
    <name type="scientific">Paramecium pentaurelia</name>
    <dbReference type="NCBI Taxonomy" id="43138"/>
    <lineage>
        <taxon>Eukaryota</taxon>
        <taxon>Sar</taxon>
        <taxon>Alveolata</taxon>
        <taxon>Ciliophora</taxon>
        <taxon>Intramacronucleata</taxon>
        <taxon>Oligohymenophorea</taxon>
        <taxon>Peniculida</taxon>
        <taxon>Parameciidae</taxon>
        <taxon>Paramecium</taxon>
    </lineage>
</organism>
<dbReference type="GO" id="GO:0046872">
    <property type="term" value="F:metal ion binding"/>
    <property type="evidence" value="ECO:0007669"/>
    <property type="project" value="UniProtKB-KW"/>
</dbReference>
<dbReference type="PROSITE" id="PS00126">
    <property type="entry name" value="PDEASE_I_1"/>
    <property type="match status" value="1"/>
</dbReference>
<keyword evidence="1" id="KW-0378">Hydrolase</keyword>
<name>A0A8S1W4Q2_9CILI</name>
<reference evidence="5" key="1">
    <citation type="submission" date="2021-01" db="EMBL/GenBank/DDBJ databases">
        <authorList>
            <consortium name="Genoscope - CEA"/>
            <person name="William W."/>
        </authorList>
    </citation>
    <scope>NUCLEOTIDE SEQUENCE</scope>
</reference>
<protein>
    <recommendedName>
        <fullName evidence="1">Phosphodiesterase</fullName>
        <ecNumber evidence="1">3.1.4.-</ecNumber>
    </recommendedName>
</protein>
<gene>
    <name evidence="5" type="ORF">PPENT_87.1.T0810131</name>
</gene>
<dbReference type="GO" id="GO:0004114">
    <property type="term" value="F:3',5'-cyclic-nucleotide phosphodiesterase activity"/>
    <property type="evidence" value="ECO:0007669"/>
    <property type="project" value="InterPro"/>
</dbReference>
<dbReference type="PANTHER" id="PTHR11347">
    <property type="entry name" value="CYCLIC NUCLEOTIDE PHOSPHODIESTERASE"/>
    <property type="match status" value="1"/>
</dbReference>
<comment type="similarity">
    <text evidence="1">Belongs to the cyclic nucleotide phosphodiesterase family.</text>
</comment>
<accession>A0A8S1W4Q2</accession>
<dbReference type="InterPro" id="IPR004274">
    <property type="entry name" value="FCP1_dom"/>
</dbReference>
<evidence type="ECO:0000259" key="4">
    <source>
        <dbReference type="PROSITE" id="PS51845"/>
    </source>
</evidence>
<evidence type="ECO:0000256" key="1">
    <source>
        <dbReference type="RuleBase" id="RU363067"/>
    </source>
</evidence>
<feature type="region of interest" description="Disordered" evidence="2">
    <location>
        <begin position="320"/>
        <end position="356"/>
    </location>
</feature>
<dbReference type="GO" id="GO:0007165">
    <property type="term" value="P:signal transduction"/>
    <property type="evidence" value="ECO:0007669"/>
    <property type="project" value="InterPro"/>
</dbReference>
<dbReference type="EMBL" id="CAJJDO010000081">
    <property type="protein sequence ID" value="CAD8183697.1"/>
    <property type="molecule type" value="Genomic_DNA"/>
</dbReference>
<dbReference type="Proteomes" id="UP000689195">
    <property type="component" value="Unassembled WGS sequence"/>
</dbReference>
<dbReference type="PROSITE" id="PS50969">
    <property type="entry name" value="FCP1"/>
    <property type="match status" value="1"/>
</dbReference>
<dbReference type="Pfam" id="PF03031">
    <property type="entry name" value="NIF"/>
    <property type="match status" value="1"/>
</dbReference>
<comment type="caution">
    <text evidence="5">The sequence shown here is derived from an EMBL/GenBank/DDBJ whole genome shotgun (WGS) entry which is preliminary data.</text>
</comment>
<evidence type="ECO:0000313" key="5">
    <source>
        <dbReference type="EMBL" id="CAD8183697.1"/>
    </source>
</evidence>
<dbReference type="CDD" id="cd07521">
    <property type="entry name" value="HAD_FCP1-like"/>
    <property type="match status" value="1"/>
</dbReference>
<dbReference type="Pfam" id="PF00233">
    <property type="entry name" value="PDEase_I"/>
    <property type="match status" value="1"/>
</dbReference>
<feature type="domain" description="PDEase" evidence="4">
    <location>
        <begin position="1570"/>
        <end position="1909"/>
    </location>
</feature>
<dbReference type="InterPro" id="IPR023174">
    <property type="entry name" value="PDEase_CS"/>
</dbReference>
<dbReference type="FunFam" id="3.40.50.1000:FF:000121">
    <property type="entry name" value="Uncharacterized protein"/>
    <property type="match status" value="1"/>
</dbReference>
<dbReference type="EC" id="3.1.4.-" evidence="1"/>
<sequence length="1915" mass="224887">MKSQCYLHGYPLECQNQLQDLYNQIREGEEFITLERIFKLLRTYQYDVPFSNLCKLLRKANQACHQNAKNHLNELAFHQLLHNHDIQMIYKPKKDETVNTPPTLDGLFKRIGEQIERKRLQEKLNDDNITNKEKFNFMLQLLQVGSPRNDRENSIVIEKVKSVRKFKDDEFKLFIKPKKPKRKAESMQEPPQVIAETKFTKLPNATLHFPTSRIRKLHDRMMQQMDEIRMDPNVTINLIYMKPQRYQMDFNLSKSYMPQKIQMNRDSSAKKLSNSEVNAAMQKYFQLLKKKEGKVQHPIITPTQSSKILSQLVTKVSPQLDIQLPVKPPTPTGTQSYRPSTEKKPHHRPQQSVGQSKDLILKKLQSALFQKPKTQSQQVTPKSAGKGSLSVNKYFESTKKLTSDQPQYYITKVKNAFTKPIHDDYFSRMYREHFFQTYQGIYVASYLQPADPKDLKNKQVRLKQKDIYKNKISIVFDLDETLVHCNESLAIPSDVILTIQVSPQETIKAGINIRPGAIKLLELLVNDFELIVFTASHPCYAQKVIEYLDPNKTLISHSLYRDNCIMTTGGMYTKDLRIFDRPLSQLVLVDNASYSYAWQLENGIPIIPFYDNKEDKELESLLKYLRNMQGCKDVRDYNKIHQGLEQYMRNCFNRRWKSNDIFIKMNNTLLPNLDDKPYYHIYEPSLKETLNAIHVESQTESLSPSDEKSIYIQNLIMRMFPEIQLRQHSILICQHLYTKTYTIFFMNSKQVPYSYCCNRPLQVRCYPIGFGLVLCSGERCPKPELKAFKFSDNTPKLEEKLNNKLSKLISMGKHKHVNLIQQKQRLGLEEFKKHVTEAPDTVIVKPRKFKFLETTLQIIKMDPQLSHYTQFFIVVTNLCKTNQITSEQKTLLKTSLTHKEEKICRVLIQNSGPGKEMQLRQALLDYLDEQNKAIQRRRQHKSKTVHFMKDVTDETKQQNANQQDQQIPLPLASVGAVMINQLTELLNKHIDKHNLLVPEDKDKLLQLCNLILQLTSEQGDPNGQYAQNTGDNNKLAEISEKDADSSEEDVYEKMKRQINDIYKELKNIFTGNLHTHLLLMQEDISYENLYQVLKFLLKILVDADEFTFFIHRDKDWEVYSSANDSIKDITPEDAQKVTDELAYIRPCYIHRVDQKQNQYPRIQETCKTNTYAQTSLVKFQLQIKNYEVLFCLHWTDKDKKNIKRNFINYANIYGFNTDVTHLAQFLVETIITAKVQFFNPLRFADHVQDIGITFMRISRFLLIEGIKKVLSLKYDVEKVQQNQPILKKDKDLPSLKIELKDSNPVTLNINNMDLKNEQDQYLYSLVIQTLEKYDGYVKLCYEKSAFYKYFLRTTDSLLFDFNKQGELIFLSRPISKSLKQKYNINFDPKAILYNKITYQDIFAENSIISNIEVNIQNIHENRHNQYLSNLEIPQFEIFLKVIDNDFKGFTVIFHENEARRLKHYFMTLKIDNMTNDVQKEAEVNKSFEEDIQKQILIQYNKHQTFKFLNQLDETQDVANSMIALFIPENELQQIRHRKPDVKGSESQTKDILNDQWIIPPQKKKKISSSVYIKYQQQLEQVDVNQFKIYERDSQLDLFEFNILILDSSQEKHRLVYSILEKNGFITQYHMNNQCLAQFLSVLQKKYNKKNNSFHNYDHGISVMQSAHFMLQCVKAKQFIDDFRRMATIISGLCHDVSHTGRTNMFMINSQSKLATRYHDSSPLEQHHAATTIFMLKDQSLNFLSNLTKEQHQQFRRILIDNILYTDIKVHFTLLKDFESRIKEDVSKPFGTGDDDLKLLTGMIIHTADFNGGAKVFEISRIWSERVNKEFSAQYEEEGRLGIPQTPFLKDLDKIYIMAKSEMGFFKVIVRPLWFTLNAFFDGYLHQSITNLDNTIISWEKIYHANLPKEERIQQS</sequence>
<evidence type="ECO:0000256" key="2">
    <source>
        <dbReference type="SAM" id="MobiDB-lite"/>
    </source>
</evidence>
<proteinExistence type="inferred from homology"/>
<dbReference type="OrthoDB" id="189220at2759"/>
<evidence type="ECO:0000313" key="6">
    <source>
        <dbReference type="Proteomes" id="UP000689195"/>
    </source>
</evidence>
<dbReference type="SMART" id="SM00577">
    <property type="entry name" value="CPDc"/>
    <property type="match status" value="1"/>
</dbReference>
<dbReference type="InterPro" id="IPR003607">
    <property type="entry name" value="HD/PDEase_dom"/>
</dbReference>
<keyword evidence="6" id="KW-1185">Reference proteome</keyword>
<keyword evidence="1" id="KW-0479">Metal-binding</keyword>
<evidence type="ECO:0000259" key="3">
    <source>
        <dbReference type="PROSITE" id="PS50969"/>
    </source>
</evidence>
<feature type="domain" description="FCP1 homology" evidence="3">
    <location>
        <begin position="467"/>
        <end position="628"/>
    </location>
</feature>
<dbReference type="CDD" id="cd00077">
    <property type="entry name" value="HDc"/>
    <property type="match status" value="1"/>
</dbReference>
<comment type="cofactor">
    <cofactor evidence="1">
        <name>a divalent metal cation</name>
        <dbReference type="ChEBI" id="CHEBI:60240"/>
    </cofactor>
    <text evidence="1">Binds 2 divalent metal cations per subunit. Site 1 may preferentially bind zinc ions, while site 2 has a preference for magnesium and/or manganese ions.</text>
</comment>
<dbReference type="PROSITE" id="PS51845">
    <property type="entry name" value="PDEASE_I_2"/>
    <property type="match status" value="1"/>
</dbReference>
<dbReference type="InterPro" id="IPR002073">
    <property type="entry name" value="PDEase_catalytic_dom"/>
</dbReference>